<sequence>MATPWAPHKKYSDRDRWICIYPAYFNSKRTVFEGRRLPKSKCIDNPTASEINDVLTAAGCTIEIENKVHPREPNKFDPNYRGRIRVQLRSEDGAPLSDQFATRKATLNYLCEMIPKLKSRQQKQGAGDSGAQPGASAGGKDKRKGKKKR</sequence>
<protein>
    <submittedName>
        <fullName evidence="9">Signal recognition particle 19 kDa protein-like isoform X1</fullName>
    </submittedName>
</protein>
<dbReference type="InterPro" id="IPR002778">
    <property type="entry name" value="Signal_recog_particle_SRP19"/>
</dbReference>
<evidence type="ECO:0000256" key="6">
    <source>
        <dbReference type="ARBA" id="ARBA00045518"/>
    </source>
</evidence>
<comment type="subcellular location">
    <subcellularLocation>
        <location evidence="1">Cytoplasm</location>
    </subcellularLocation>
</comment>
<keyword evidence="3" id="KW-0963">Cytoplasm</keyword>
<dbReference type="PANTHER" id="PTHR17453">
    <property type="entry name" value="SIGNAL RECOGNITION PARTICLE 19 KD PROTEIN"/>
    <property type="match status" value="1"/>
</dbReference>
<organism evidence="8 9">
    <name type="scientific">Priapulus caudatus</name>
    <name type="common">Priapulid worm</name>
    <dbReference type="NCBI Taxonomy" id="37621"/>
    <lineage>
        <taxon>Eukaryota</taxon>
        <taxon>Metazoa</taxon>
        <taxon>Ecdysozoa</taxon>
        <taxon>Scalidophora</taxon>
        <taxon>Priapulida</taxon>
        <taxon>Priapulimorpha</taxon>
        <taxon>Priapulimorphida</taxon>
        <taxon>Priapulidae</taxon>
        <taxon>Priapulus</taxon>
    </lineage>
</organism>
<evidence type="ECO:0000256" key="5">
    <source>
        <dbReference type="ARBA" id="ARBA00023274"/>
    </source>
</evidence>
<evidence type="ECO:0000313" key="9">
    <source>
        <dbReference type="RefSeq" id="XP_014672851.1"/>
    </source>
</evidence>
<evidence type="ECO:0000256" key="2">
    <source>
        <dbReference type="ARBA" id="ARBA00008910"/>
    </source>
</evidence>
<dbReference type="Gene3D" id="3.30.56.30">
    <property type="entry name" value="Signal recognition particle, SRP19-like subunit"/>
    <property type="match status" value="1"/>
</dbReference>
<reference evidence="9" key="1">
    <citation type="submission" date="2025-08" db="UniProtKB">
        <authorList>
            <consortium name="RefSeq"/>
        </authorList>
    </citation>
    <scope>IDENTIFICATION</scope>
</reference>
<evidence type="ECO:0000256" key="3">
    <source>
        <dbReference type="ARBA" id="ARBA00022490"/>
    </source>
</evidence>
<dbReference type="Pfam" id="PF01922">
    <property type="entry name" value="SRP19"/>
    <property type="match status" value="1"/>
</dbReference>
<gene>
    <name evidence="9" type="primary">LOC106813266</name>
</gene>
<accession>A0ABM1EKY0</accession>
<dbReference type="Proteomes" id="UP000695022">
    <property type="component" value="Unplaced"/>
</dbReference>
<evidence type="ECO:0000256" key="1">
    <source>
        <dbReference type="ARBA" id="ARBA00004496"/>
    </source>
</evidence>
<dbReference type="InterPro" id="IPR036521">
    <property type="entry name" value="SRP19-like_sf"/>
</dbReference>
<keyword evidence="5" id="KW-0687">Ribonucleoprotein</keyword>
<keyword evidence="8" id="KW-1185">Reference proteome</keyword>
<dbReference type="PANTHER" id="PTHR17453:SF0">
    <property type="entry name" value="SIGNAL RECOGNITION PARTICLE 19 KDA PROTEIN"/>
    <property type="match status" value="1"/>
</dbReference>
<proteinExistence type="inferred from homology"/>
<dbReference type="SUPFAM" id="SSF69695">
    <property type="entry name" value="SRP19"/>
    <property type="match status" value="1"/>
</dbReference>
<feature type="region of interest" description="Disordered" evidence="7">
    <location>
        <begin position="118"/>
        <end position="149"/>
    </location>
</feature>
<evidence type="ECO:0000256" key="7">
    <source>
        <dbReference type="SAM" id="MobiDB-lite"/>
    </source>
</evidence>
<comment type="function">
    <text evidence="6">Component of the signal recognition particle (SRP) complex, a ribonucleoprotein complex that mediates the cotranslational targeting of secretory and membrane proteins to the endoplasmic reticulum (ER). Binds directly to 7SL RNA. Mediates binding of SRP54 to the SRP complex.</text>
</comment>
<comment type="similarity">
    <text evidence="2">Belongs to the SRP19 family.</text>
</comment>
<evidence type="ECO:0000256" key="4">
    <source>
        <dbReference type="ARBA" id="ARBA00023135"/>
    </source>
</evidence>
<name>A0ABM1EKY0_PRICU</name>
<dbReference type="GeneID" id="106813266"/>
<evidence type="ECO:0000313" key="8">
    <source>
        <dbReference type="Proteomes" id="UP000695022"/>
    </source>
</evidence>
<dbReference type="RefSeq" id="XP_014672851.1">
    <property type="nucleotide sequence ID" value="XM_014817365.1"/>
</dbReference>
<keyword evidence="4" id="KW-0733">Signal recognition particle</keyword>